<dbReference type="GO" id="GO:0000422">
    <property type="term" value="P:autophagy of mitochondrion"/>
    <property type="evidence" value="ECO:0007669"/>
    <property type="project" value="TreeGrafter"/>
</dbReference>
<dbReference type="PANTHER" id="PTHR21346">
    <property type="entry name" value="FUN14 DOMAIN CONTAINING"/>
    <property type="match status" value="1"/>
</dbReference>
<reference evidence="8" key="1">
    <citation type="submission" date="2022-11" db="UniProtKB">
        <authorList>
            <consortium name="WormBaseParasite"/>
        </authorList>
    </citation>
    <scope>IDENTIFICATION</scope>
</reference>
<dbReference type="WBParaSite" id="jg19553">
    <property type="protein sequence ID" value="jg19553"/>
    <property type="gene ID" value="jg19553"/>
</dbReference>
<evidence type="ECO:0000256" key="3">
    <source>
        <dbReference type="ARBA" id="ARBA00022692"/>
    </source>
</evidence>
<dbReference type="GO" id="GO:0005741">
    <property type="term" value="C:mitochondrial outer membrane"/>
    <property type="evidence" value="ECO:0007669"/>
    <property type="project" value="UniProtKB-SubCell"/>
</dbReference>
<proteinExistence type="inferred from homology"/>
<evidence type="ECO:0000313" key="7">
    <source>
        <dbReference type="Proteomes" id="UP000887574"/>
    </source>
</evidence>
<protein>
    <submittedName>
        <fullName evidence="8">FUN14 domain-containing protein 1</fullName>
    </submittedName>
</protein>
<evidence type="ECO:0000256" key="5">
    <source>
        <dbReference type="ARBA" id="ARBA00023136"/>
    </source>
</evidence>
<dbReference type="AlphaFoldDB" id="A0A915DHH3"/>
<evidence type="ECO:0000256" key="4">
    <source>
        <dbReference type="ARBA" id="ARBA00022989"/>
    </source>
</evidence>
<dbReference type="Pfam" id="PF04930">
    <property type="entry name" value="FUN14"/>
    <property type="match status" value="1"/>
</dbReference>
<comment type="subcellular location">
    <subcellularLocation>
        <location evidence="1">Mitochondrion outer membrane</location>
        <topology evidence="1">Multi-pass membrane protein</topology>
    </subcellularLocation>
</comment>
<evidence type="ECO:0000256" key="2">
    <source>
        <dbReference type="ARBA" id="ARBA00009160"/>
    </source>
</evidence>
<evidence type="ECO:0000256" key="1">
    <source>
        <dbReference type="ARBA" id="ARBA00004374"/>
    </source>
</evidence>
<feature type="transmembrane region" description="Helical" evidence="6">
    <location>
        <begin position="65"/>
        <end position="85"/>
    </location>
</feature>
<keyword evidence="3 6" id="KW-0812">Transmembrane</keyword>
<dbReference type="InterPro" id="IPR007014">
    <property type="entry name" value="FUN14"/>
</dbReference>
<sequence>MSAKNPKASEPKKTNGKAVSSWKKDVDTIFGYLRNIRKQPVTLQIAVGASGGIITGYLFSKTSRFVAVLTGCSLILLQFFNYRGYLKFNRSQLRKDLDDLQDTVRSELGLANKLSLPSGKELDDFASKNAYLLGGYVAGNMIGYGLG</sequence>
<dbReference type="PANTHER" id="PTHR21346:SF0">
    <property type="entry name" value="RE45833P"/>
    <property type="match status" value="1"/>
</dbReference>
<keyword evidence="7" id="KW-1185">Reference proteome</keyword>
<evidence type="ECO:0000256" key="6">
    <source>
        <dbReference type="SAM" id="Phobius"/>
    </source>
</evidence>
<feature type="transmembrane region" description="Helical" evidence="6">
    <location>
        <begin position="41"/>
        <end position="59"/>
    </location>
</feature>
<organism evidence="7 8">
    <name type="scientific">Ditylenchus dipsaci</name>
    <dbReference type="NCBI Taxonomy" id="166011"/>
    <lineage>
        <taxon>Eukaryota</taxon>
        <taxon>Metazoa</taxon>
        <taxon>Ecdysozoa</taxon>
        <taxon>Nematoda</taxon>
        <taxon>Chromadorea</taxon>
        <taxon>Rhabditida</taxon>
        <taxon>Tylenchina</taxon>
        <taxon>Tylenchomorpha</taxon>
        <taxon>Sphaerularioidea</taxon>
        <taxon>Anguinidae</taxon>
        <taxon>Anguininae</taxon>
        <taxon>Ditylenchus</taxon>
    </lineage>
</organism>
<dbReference type="Proteomes" id="UP000887574">
    <property type="component" value="Unplaced"/>
</dbReference>
<keyword evidence="5 6" id="KW-0472">Membrane</keyword>
<evidence type="ECO:0000313" key="8">
    <source>
        <dbReference type="WBParaSite" id="jg19553"/>
    </source>
</evidence>
<name>A0A915DHH3_9BILA</name>
<comment type="similarity">
    <text evidence="2">Belongs to the FUN14 family.</text>
</comment>
<accession>A0A915DHH3</accession>
<keyword evidence="4 6" id="KW-1133">Transmembrane helix</keyword>